<keyword evidence="11" id="KW-0479">Metal-binding</keyword>
<keyword evidence="9 11" id="KW-0482">Metalloprotease</keyword>
<evidence type="ECO:0000256" key="8">
    <source>
        <dbReference type="ARBA" id="ARBA00022989"/>
    </source>
</evidence>
<comment type="subcellular location">
    <subcellularLocation>
        <location evidence="2">Membrane</location>
        <topology evidence="2">Multi-pass membrane protein</topology>
    </subcellularLocation>
</comment>
<evidence type="ECO:0000256" key="1">
    <source>
        <dbReference type="ARBA" id="ARBA00001947"/>
    </source>
</evidence>
<comment type="cofactor">
    <cofactor evidence="1 11">
        <name>Zn(2+)</name>
        <dbReference type="ChEBI" id="CHEBI:29105"/>
    </cofactor>
</comment>
<evidence type="ECO:0000256" key="4">
    <source>
        <dbReference type="ARBA" id="ARBA00022670"/>
    </source>
</evidence>
<dbReference type="NCBIfam" id="TIGR00054">
    <property type="entry name" value="RIP metalloprotease RseP"/>
    <property type="match status" value="1"/>
</dbReference>
<dbReference type="GO" id="GO:0016020">
    <property type="term" value="C:membrane"/>
    <property type="evidence" value="ECO:0007669"/>
    <property type="project" value="UniProtKB-SubCell"/>
</dbReference>
<keyword evidence="6 11" id="KW-0378">Hydrolase</keyword>
<sequence>MTQILSSIVPIIIAILVFSILVVVHEFGHYIVAKKSGIFVEEFAVGMGPTLISKKIGETVYSIRAFPLGGFCKMLGEDESIDDDRAFNSKSVYKRMAVIFAGPFMNFVLALIICIGIVGRSGFALPVVAGLVEEANAITSGVEIGDEIVKLNNKHVSVYEDISMFMLENQGETVDVTVKRNGEKLTIPVEPYKTDDGRWILGFNPTIKTGIFDKDYDGFDKANIIETLKTGFDTMVFYVRSTVDGFVKLITLNVSMDDVAGPIGIIEVVGESYEEGMKHSIGTAIANISYIGALLSANLGAINLFPIPALDGGRLVFLIIEALRGKPLNPEKEGMIHFIGFALLMAFMVFIAYNDISKIFGG</sequence>
<dbReference type="Gene3D" id="2.30.42.10">
    <property type="match status" value="1"/>
</dbReference>
<evidence type="ECO:0000259" key="12">
    <source>
        <dbReference type="Pfam" id="PF02163"/>
    </source>
</evidence>
<proteinExistence type="inferred from homology"/>
<dbReference type="CDD" id="cd06163">
    <property type="entry name" value="S2P-M50_PDZ_RseP-like"/>
    <property type="match status" value="1"/>
</dbReference>
<gene>
    <name evidence="13" type="primary">rseP</name>
    <name evidence="13" type="ORF">IAC55_00500</name>
</gene>
<comment type="similarity">
    <text evidence="3 11">Belongs to the peptidase M50B family.</text>
</comment>
<comment type="caution">
    <text evidence="13">The sequence shown here is derived from an EMBL/GenBank/DDBJ whole genome shotgun (WGS) entry which is preliminary data.</text>
</comment>
<dbReference type="InterPro" id="IPR008915">
    <property type="entry name" value="Peptidase_M50"/>
</dbReference>
<dbReference type="AlphaFoldDB" id="A0A9D9DVM2"/>
<dbReference type="GO" id="GO:0004222">
    <property type="term" value="F:metalloendopeptidase activity"/>
    <property type="evidence" value="ECO:0007669"/>
    <property type="project" value="InterPro"/>
</dbReference>
<dbReference type="InterPro" id="IPR004387">
    <property type="entry name" value="Pept_M50_Zn"/>
</dbReference>
<dbReference type="Proteomes" id="UP000823611">
    <property type="component" value="Unassembled WGS sequence"/>
</dbReference>
<keyword evidence="4" id="KW-0645">Protease</keyword>
<organism evidence="13 14">
    <name type="scientific">Candidatus Fimicola merdigallinarum</name>
    <dbReference type="NCBI Taxonomy" id="2840819"/>
    <lineage>
        <taxon>Bacteria</taxon>
        <taxon>Bacillati</taxon>
        <taxon>Bacillota</taxon>
        <taxon>Clostridia</taxon>
        <taxon>Lachnospirales</taxon>
        <taxon>Lachnospiraceae</taxon>
        <taxon>Lachnospiraceae incertae sedis</taxon>
        <taxon>Candidatus Fimicola</taxon>
    </lineage>
</organism>
<feature type="transmembrane region" description="Helical" evidence="11">
    <location>
        <begin position="97"/>
        <end position="118"/>
    </location>
</feature>
<feature type="domain" description="Peptidase M50" evidence="12">
    <location>
        <begin position="14"/>
        <end position="346"/>
    </location>
</feature>
<dbReference type="PANTHER" id="PTHR42837">
    <property type="entry name" value="REGULATOR OF SIGMA-E PROTEASE RSEP"/>
    <property type="match status" value="1"/>
</dbReference>
<dbReference type="GO" id="GO:0006508">
    <property type="term" value="P:proteolysis"/>
    <property type="evidence" value="ECO:0007669"/>
    <property type="project" value="UniProtKB-KW"/>
</dbReference>
<dbReference type="GO" id="GO:0046872">
    <property type="term" value="F:metal ion binding"/>
    <property type="evidence" value="ECO:0007669"/>
    <property type="project" value="UniProtKB-KW"/>
</dbReference>
<name>A0A9D9DVM2_9FIRM</name>
<dbReference type="InterPro" id="IPR036034">
    <property type="entry name" value="PDZ_sf"/>
</dbReference>
<keyword evidence="5 11" id="KW-0812">Transmembrane</keyword>
<protein>
    <recommendedName>
        <fullName evidence="11">Zinc metalloprotease</fullName>
        <ecNumber evidence="11">3.4.24.-</ecNumber>
    </recommendedName>
</protein>
<evidence type="ECO:0000256" key="3">
    <source>
        <dbReference type="ARBA" id="ARBA00007931"/>
    </source>
</evidence>
<dbReference type="SUPFAM" id="SSF50156">
    <property type="entry name" value="PDZ domain-like"/>
    <property type="match status" value="1"/>
</dbReference>
<evidence type="ECO:0000256" key="7">
    <source>
        <dbReference type="ARBA" id="ARBA00022833"/>
    </source>
</evidence>
<evidence type="ECO:0000256" key="6">
    <source>
        <dbReference type="ARBA" id="ARBA00022801"/>
    </source>
</evidence>
<feature type="transmembrane region" description="Helical" evidence="11">
    <location>
        <begin position="334"/>
        <end position="353"/>
    </location>
</feature>
<reference evidence="13" key="1">
    <citation type="submission" date="2020-10" db="EMBL/GenBank/DDBJ databases">
        <authorList>
            <person name="Gilroy R."/>
        </authorList>
    </citation>
    <scope>NUCLEOTIDE SEQUENCE</scope>
    <source>
        <strain evidence="13">F6-4510</strain>
    </source>
</reference>
<evidence type="ECO:0000313" key="14">
    <source>
        <dbReference type="Proteomes" id="UP000823611"/>
    </source>
</evidence>
<keyword evidence="7 11" id="KW-0862">Zinc</keyword>
<feature type="transmembrane region" description="Helical" evidence="11">
    <location>
        <begin position="6"/>
        <end position="24"/>
    </location>
</feature>
<evidence type="ECO:0000256" key="11">
    <source>
        <dbReference type="RuleBase" id="RU362031"/>
    </source>
</evidence>
<evidence type="ECO:0000256" key="5">
    <source>
        <dbReference type="ARBA" id="ARBA00022692"/>
    </source>
</evidence>
<evidence type="ECO:0000256" key="2">
    <source>
        <dbReference type="ARBA" id="ARBA00004141"/>
    </source>
</evidence>
<evidence type="ECO:0000313" key="13">
    <source>
        <dbReference type="EMBL" id="MBO8433785.1"/>
    </source>
</evidence>
<accession>A0A9D9DVM2</accession>
<reference evidence="13" key="2">
    <citation type="journal article" date="2021" name="PeerJ">
        <title>Extensive microbial diversity within the chicken gut microbiome revealed by metagenomics and culture.</title>
        <authorList>
            <person name="Gilroy R."/>
            <person name="Ravi A."/>
            <person name="Getino M."/>
            <person name="Pursley I."/>
            <person name="Horton D.L."/>
            <person name="Alikhan N.F."/>
            <person name="Baker D."/>
            <person name="Gharbi K."/>
            <person name="Hall N."/>
            <person name="Watson M."/>
            <person name="Adriaenssens E.M."/>
            <person name="Foster-Nyarko E."/>
            <person name="Jarju S."/>
            <person name="Secka A."/>
            <person name="Antonio M."/>
            <person name="Oren A."/>
            <person name="Chaudhuri R.R."/>
            <person name="La Ragione R."/>
            <person name="Hildebrand F."/>
            <person name="Pallen M.J."/>
        </authorList>
    </citation>
    <scope>NUCLEOTIDE SEQUENCE</scope>
    <source>
        <strain evidence="13">F6-4510</strain>
    </source>
</reference>
<keyword evidence="8 11" id="KW-1133">Transmembrane helix</keyword>
<dbReference type="PANTHER" id="PTHR42837:SF2">
    <property type="entry name" value="MEMBRANE METALLOPROTEASE ARASP2, CHLOROPLASTIC-RELATED"/>
    <property type="match status" value="1"/>
</dbReference>
<dbReference type="EC" id="3.4.24.-" evidence="11"/>
<dbReference type="EMBL" id="JADIMX010000010">
    <property type="protein sequence ID" value="MBO8433785.1"/>
    <property type="molecule type" value="Genomic_DNA"/>
</dbReference>
<evidence type="ECO:0000256" key="10">
    <source>
        <dbReference type="ARBA" id="ARBA00023136"/>
    </source>
</evidence>
<dbReference type="Pfam" id="PF02163">
    <property type="entry name" value="Peptidase_M50"/>
    <property type="match status" value="1"/>
</dbReference>
<evidence type="ECO:0000256" key="9">
    <source>
        <dbReference type="ARBA" id="ARBA00023049"/>
    </source>
</evidence>
<keyword evidence="10 11" id="KW-0472">Membrane</keyword>